<name>A0A1H7S1A6_9NOCA</name>
<evidence type="ECO:0000313" key="13">
    <source>
        <dbReference type="Proteomes" id="UP000198677"/>
    </source>
</evidence>
<comment type="subunit">
    <text evidence="4 8">Homododecamer.</text>
</comment>
<dbReference type="HAMAP" id="MF_00169">
    <property type="entry name" value="AroQ"/>
    <property type="match status" value="1"/>
</dbReference>
<comment type="function">
    <text evidence="8">Catalyzes a trans-dehydration via an enolate intermediate.</text>
</comment>
<evidence type="ECO:0000256" key="4">
    <source>
        <dbReference type="ARBA" id="ARBA00011193"/>
    </source>
</evidence>
<dbReference type="EMBL" id="FOAW01000012">
    <property type="protein sequence ID" value="SEL65377.1"/>
    <property type="molecule type" value="Genomic_DNA"/>
</dbReference>
<feature type="active site" description="Proton donor" evidence="8 9">
    <location>
        <position position="123"/>
    </location>
</feature>
<dbReference type="NCBIfam" id="NF003806">
    <property type="entry name" value="PRK05395.1-3"/>
    <property type="match status" value="1"/>
</dbReference>
<dbReference type="GO" id="GO:0008652">
    <property type="term" value="P:amino acid biosynthetic process"/>
    <property type="evidence" value="ECO:0007669"/>
    <property type="project" value="UniProtKB-KW"/>
</dbReference>
<dbReference type="InterPro" id="IPR001874">
    <property type="entry name" value="DHquinase_II"/>
</dbReference>
<dbReference type="PANTHER" id="PTHR21272">
    <property type="entry name" value="CATABOLIC 3-DEHYDROQUINASE"/>
    <property type="match status" value="1"/>
</dbReference>
<dbReference type="InterPro" id="IPR018509">
    <property type="entry name" value="DHquinase_II_CS"/>
</dbReference>
<keyword evidence="13" id="KW-1185">Reference proteome</keyword>
<dbReference type="CDD" id="cd00466">
    <property type="entry name" value="DHQase_II"/>
    <property type="match status" value="1"/>
</dbReference>
<comment type="similarity">
    <text evidence="3 8">Belongs to the type-II 3-dehydroquinase family.</text>
</comment>
<dbReference type="InterPro" id="IPR036441">
    <property type="entry name" value="DHquinase_II_sf"/>
</dbReference>
<evidence type="ECO:0000256" key="11">
    <source>
        <dbReference type="PIRSR" id="PIRSR001399-3"/>
    </source>
</evidence>
<evidence type="ECO:0000256" key="8">
    <source>
        <dbReference type="HAMAP-Rule" id="MF_00169"/>
    </source>
</evidence>
<dbReference type="PIRSF" id="PIRSF001399">
    <property type="entry name" value="DHquinase_II"/>
    <property type="match status" value="1"/>
</dbReference>
<evidence type="ECO:0000256" key="7">
    <source>
        <dbReference type="ARBA" id="ARBA00023239"/>
    </source>
</evidence>
<dbReference type="GO" id="GO:0009423">
    <property type="term" value="P:chorismate biosynthetic process"/>
    <property type="evidence" value="ECO:0007669"/>
    <property type="project" value="UniProtKB-UniRule"/>
</dbReference>
<organism evidence="12 13">
    <name type="scientific">Rhodococcus maanshanensis</name>
    <dbReference type="NCBI Taxonomy" id="183556"/>
    <lineage>
        <taxon>Bacteria</taxon>
        <taxon>Bacillati</taxon>
        <taxon>Actinomycetota</taxon>
        <taxon>Actinomycetes</taxon>
        <taxon>Mycobacteriales</taxon>
        <taxon>Nocardiaceae</taxon>
        <taxon>Rhodococcus</taxon>
    </lineage>
</organism>
<dbReference type="NCBIfam" id="TIGR01088">
    <property type="entry name" value="aroQ"/>
    <property type="match status" value="1"/>
</dbReference>
<dbReference type="PROSITE" id="PS01029">
    <property type="entry name" value="DEHYDROQUINASE_II"/>
    <property type="match status" value="1"/>
</dbReference>
<dbReference type="GO" id="GO:0009073">
    <property type="term" value="P:aromatic amino acid family biosynthetic process"/>
    <property type="evidence" value="ECO:0007669"/>
    <property type="project" value="UniProtKB-KW"/>
</dbReference>
<accession>A0A1H7S1A6</accession>
<comment type="pathway">
    <text evidence="2 8">Metabolic intermediate biosynthesis; chorismate biosynthesis; chorismate from D-erythrose 4-phosphate and phosphoenolpyruvate: step 3/7.</text>
</comment>
<feature type="site" description="Transition state stabilizer" evidence="8 11">
    <location>
        <position position="41"/>
    </location>
</feature>
<evidence type="ECO:0000256" key="1">
    <source>
        <dbReference type="ARBA" id="ARBA00001864"/>
    </source>
</evidence>
<evidence type="ECO:0000256" key="6">
    <source>
        <dbReference type="ARBA" id="ARBA00023141"/>
    </source>
</evidence>
<evidence type="ECO:0000256" key="2">
    <source>
        <dbReference type="ARBA" id="ARBA00004902"/>
    </source>
</evidence>
<evidence type="ECO:0000256" key="3">
    <source>
        <dbReference type="ARBA" id="ARBA00011037"/>
    </source>
</evidence>
<reference evidence="13" key="1">
    <citation type="submission" date="2016-10" db="EMBL/GenBank/DDBJ databases">
        <authorList>
            <person name="Varghese N."/>
            <person name="Submissions S."/>
        </authorList>
    </citation>
    <scope>NUCLEOTIDE SEQUENCE [LARGE SCALE GENOMIC DNA]</scope>
    <source>
        <strain evidence="13">DSM 44675</strain>
    </source>
</reference>
<feature type="binding site" evidence="8 10">
    <location>
        <position position="110"/>
    </location>
    <ligand>
        <name>substrate</name>
    </ligand>
</feature>
<evidence type="ECO:0000313" key="12">
    <source>
        <dbReference type="EMBL" id="SEL65377.1"/>
    </source>
</evidence>
<sequence>MGFPPAVLRLSGSPRASVSRMATAGPILVLNGPNLNLLGQRQPEVYGPATLDDVVALCREAAAGYGREIDARQSNHEGVLIDWIHEAREGASGVVINPGGYSHTSVALRDALATLGVPVVEVHVSNIHGREVFRHRSLVSPVADGVICGLGVDGYRAAVDWICRRQRGSGSVAE</sequence>
<feature type="binding site" evidence="8 10">
    <location>
        <position position="97"/>
    </location>
    <ligand>
        <name>substrate</name>
    </ligand>
</feature>
<feature type="active site" description="Proton acceptor" evidence="8 9">
    <location>
        <position position="46"/>
    </location>
</feature>
<evidence type="ECO:0000256" key="5">
    <source>
        <dbReference type="ARBA" id="ARBA00012060"/>
    </source>
</evidence>
<keyword evidence="6 8" id="KW-0057">Aromatic amino acid biosynthesis</keyword>
<keyword evidence="8" id="KW-0028">Amino-acid biosynthesis</keyword>
<dbReference type="Proteomes" id="UP000198677">
    <property type="component" value="Unassembled WGS sequence"/>
</dbReference>
<evidence type="ECO:0000256" key="9">
    <source>
        <dbReference type="PIRSR" id="PIRSR001399-1"/>
    </source>
</evidence>
<dbReference type="PANTHER" id="PTHR21272:SF3">
    <property type="entry name" value="CATABOLIC 3-DEHYDROQUINASE"/>
    <property type="match status" value="1"/>
</dbReference>
<comment type="catalytic activity">
    <reaction evidence="1 8">
        <text>3-dehydroquinate = 3-dehydroshikimate + H2O</text>
        <dbReference type="Rhea" id="RHEA:21096"/>
        <dbReference type="ChEBI" id="CHEBI:15377"/>
        <dbReference type="ChEBI" id="CHEBI:16630"/>
        <dbReference type="ChEBI" id="CHEBI:32364"/>
        <dbReference type="EC" id="4.2.1.10"/>
    </reaction>
</comment>
<feature type="binding site" evidence="8 10">
    <location>
        <position position="134"/>
    </location>
    <ligand>
        <name>substrate</name>
    </ligand>
</feature>
<evidence type="ECO:0000256" key="10">
    <source>
        <dbReference type="PIRSR" id="PIRSR001399-2"/>
    </source>
</evidence>
<dbReference type="GO" id="GO:0003855">
    <property type="term" value="F:3-dehydroquinate dehydratase activity"/>
    <property type="evidence" value="ECO:0007669"/>
    <property type="project" value="UniProtKB-UniRule"/>
</dbReference>
<dbReference type="UniPathway" id="UPA00053">
    <property type="reaction ID" value="UER00086"/>
</dbReference>
<dbReference type="Gene3D" id="3.40.50.9100">
    <property type="entry name" value="Dehydroquinase, class II"/>
    <property type="match status" value="1"/>
</dbReference>
<feature type="binding site" evidence="8 10">
    <location>
        <position position="103"/>
    </location>
    <ligand>
        <name>substrate</name>
    </ligand>
</feature>
<dbReference type="EC" id="4.2.1.10" evidence="5 8"/>
<dbReference type="AlphaFoldDB" id="A0A1H7S1A6"/>
<dbReference type="NCBIfam" id="NF003805">
    <property type="entry name" value="PRK05395.1-2"/>
    <property type="match status" value="1"/>
</dbReference>
<feature type="binding site" evidence="8 10">
    <location>
        <begin position="124"/>
        <end position="125"/>
    </location>
    <ligand>
        <name>substrate</name>
    </ligand>
</feature>
<keyword evidence="7 8" id="KW-0456">Lyase</keyword>
<dbReference type="Pfam" id="PF01220">
    <property type="entry name" value="DHquinase_II"/>
    <property type="match status" value="1"/>
</dbReference>
<gene>
    <name evidence="8" type="primary">aroQ</name>
    <name evidence="12" type="ORF">SAMN05444583_11283</name>
</gene>
<dbReference type="NCBIfam" id="NF003807">
    <property type="entry name" value="PRK05395.1-4"/>
    <property type="match status" value="1"/>
</dbReference>
<dbReference type="GO" id="GO:0019631">
    <property type="term" value="P:quinate catabolic process"/>
    <property type="evidence" value="ECO:0007669"/>
    <property type="project" value="TreeGrafter"/>
</dbReference>
<dbReference type="SUPFAM" id="SSF52304">
    <property type="entry name" value="Type II 3-dehydroquinate dehydratase"/>
    <property type="match status" value="1"/>
</dbReference>
<proteinExistence type="inferred from homology"/>
<protein>
    <recommendedName>
        <fullName evidence="5 8">3-dehydroquinate dehydratase</fullName>
        <shortName evidence="8">3-dehydroquinase</shortName>
        <ecNumber evidence="5 8">4.2.1.10</ecNumber>
    </recommendedName>
    <alternativeName>
        <fullName evidence="8">Type II DHQase</fullName>
    </alternativeName>
</protein>